<name>A0A6S4P7M7_9CAUD</name>
<sequence>MDLGEPPVLPYIRLPEPLLLPRPVLDVPRADLPSYRPLVVPPSDLRPPPGVKGTTESDKEKPKPKPPPVKMPDIPIPKDTREIDIPFTDVTMPLPSNEILVTAGTTATVSVAATLTATAVFKWTVTAMKPILKQTWTKITKKVSSSSSSSSAGQQDS</sequence>
<dbReference type="GeneID" id="55412109"/>
<dbReference type="KEGG" id="vg:55412109"/>
<reference evidence="2 3" key="1">
    <citation type="journal article" date="2013" name="PLoS Genet.">
        <title>Expanding the Marine Virosphere Using Metagenomics.</title>
        <authorList>
            <person name="Mizuno C.M."/>
            <person name="Rodriguez-Valera F."/>
            <person name="Kimes N.E."/>
            <person name="Ghai R."/>
        </authorList>
    </citation>
    <scope>NUCLEOTIDE SEQUENCE [LARGE SCALE GENOMIC DNA]</scope>
    <source>
        <strain evidence="2">UvMED-CGR-U-MedDCM-OCT-S45-C4</strain>
    </source>
</reference>
<organism evidence="2 3">
    <name type="scientific">uncultured phage_MedDCM-OCT-S45-C4</name>
    <dbReference type="NCBI Taxonomy" id="2740801"/>
    <lineage>
        <taxon>Viruses</taxon>
        <taxon>Duplodnaviria</taxon>
        <taxon>Heunggongvirae</taxon>
        <taxon>Uroviricota</taxon>
        <taxon>Caudoviricetes</taxon>
        <taxon>Autographivirales</taxon>
        <taxon>Ashivirus</taxon>
        <taxon>Ashivirus S45C4</taxon>
    </lineage>
</organism>
<evidence type="ECO:0000313" key="3">
    <source>
        <dbReference type="Proteomes" id="UP000505248"/>
    </source>
</evidence>
<dbReference type="Proteomes" id="UP000505248">
    <property type="component" value="Segment"/>
</dbReference>
<dbReference type="EMBL" id="AP013538">
    <property type="protein sequence ID" value="BAQ93961.1"/>
    <property type="molecule type" value="Genomic_DNA"/>
</dbReference>
<evidence type="ECO:0000256" key="1">
    <source>
        <dbReference type="SAM" id="MobiDB-lite"/>
    </source>
</evidence>
<protein>
    <submittedName>
        <fullName evidence="2">Uncharacterized protein</fullName>
    </submittedName>
</protein>
<evidence type="ECO:0000313" key="2">
    <source>
        <dbReference type="EMBL" id="BAQ93961.1"/>
    </source>
</evidence>
<dbReference type="RefSeq" id="YP_009778019.1">
    <property type="nucleotide sequence ID" value="NC_047709.1"/>
</dbReference>
<accession>A0A6S4P7M7</accession>
<keyword evidence="3" id="KW-1185">Reference proteome</keyword>
<feature type="region of interest" description="Disordered" evidence="1">
    <location>
        <begin position="34"/>
        <end position="80"/>
    </location>
</feature>
<proteinExistence type="predicted"/>